<feature type="compositionally biased region" description="Gly residues" evidence="1">
    <location>
        <begin position="824"/>
        <end position="837"/>
    </location>
</feature>
<feature type="compositionally biased region" description="Pro residues" evidence="1">
    <location>
        <begin position="839"/>
        <end position="850"/>
    </location>
</feature>
<sequence length="893" mass="93290">MGLNTHFGLIVLFILVVCVSSNGVYAFGAGNIPSFAYLEGTAFRHGDIEDALGEVAKKAGGFALGALIGKGGSKFGGLDIKRVYFGNWLRDYSQAVDVAGLSKLPLQTIINLCMALGFLAHGYATAEFEVTVERLGVYLPTEHIDNPKGYPDDAQRYDPRLRPPVNPQELEIDTRTGMKNYIANEHGSWDTSKALVRRTLERCIQLGRQHRASGQKQDEYEAYRLLGQALHTLEDFTAHSNFCELALVSMGHQNIFVHVGDQVRIQAPNGKWVAPLITGTFGSQDFIHSLLGEATDHISEASVSDLNKELDTARSKAGPTARDGSGGASDTLRKLLFTIPDGSGGDMAREMDSIERIRAGTQQGSVNPENMSPQELHAVLWQVLTFRDSVVKKIEKTIEKIPGLGSLIEKITDGISVFVFTTLEPFLKPLMKQATTALQTASGEVINKQDQYEVFNDPRASDPTHSFLSKDHFNLILNEPAGNLGKIVLKHTVNWVVKAWDDQSVNIHQATEDILSCLFHPDFHDGKSTIQRDMLGYMQKWVQALGNKQNEILNRLTKESVRNHQNIRLSGQGGPSHAQGTYAQNAGVQAQHNLQGYVSQVPVVGTAANFVSHLGSSSPQPGAGKPPGGLMGSLSNLASGSPGPGNKPPGGLLGSLGNMAGSGAGHPGGSSGFLGNVAAMAGAGSSSSPAGFMGGYGQGQGQGHGHGHHGHHGHHGGMPNAGGFGEASSFFSSRDVGGPGGMPNPGGDSFPSAPGASSFPGGPQSTYPGSGAPSFPGGNAPAFPGGAGESTYPGGSSYPAMPHEPHRESSYAPAYGGPPQPEPGYGGYGGPGYGGGSSYPPPPPGGPPGGGPGFPGAPGEGPNFPGAQPYGGSGGPSFPSGPGYGGPDRPYGY</sequence>
<feature type="chain" id="PRO_5040337725" evidence="2">
    <location>
        <begin position="22"/>
        <end position="893"/>
    </location>
</feature>
<accession>A0A9P3GGL3</accession>
<feature type="compositionally biased region" description="Low complexity" evidence="1">
    <location>
        <begin position="876"/>
        <end position="893"/>
    </location>
</feature>
<feature type="region of interest" description="Disordered" evidence="1">
    <location>
        <begin position="148"/>
        <end position="167"/>
    </location>
</feature>
<dbReference type="InterPro" id="IPR052577">
    <property type="entry name" value="VWA7"/>
</dbReference>
<evidence type="ECO:0000313" key="3">
    <source>
        <dbReference type="EMBL" id="GJE94562.1"/>
    </source>
</evidence>
<dbReference type="Pfam" id="PF07217">
    <property type="entry name" value="Het-C"/>
    <property type="match status" value="1"/>
</dbReference>
<comment type="caution">
    <text evidence="3">The sequence shown here is derived from an EMBL/GenBank/DDBJ whole genome shotgun (WGS) entry which is preliminary data.</text>
</comment>
<feature type="compositionally biased region" description="Basic and acidic residues" evidence="1">
    <location>
        <begin position="148"/>
        <end position="161"/>
    </location>
</feature>
<keyword evidence="2" id="KW-0732">Signal</keyword>
<feature type="region of interest" description="Disordered" evidence="1">
    <location>
        <begin position="691"/>
        <end position="893"/>
    </location>
</feature>
<feature type="region of interest" description="Disordered" evidence="1">
    <location>
        <begin position="310"/>
        <end position="329"/>
    </location>
</feature>
<proteinExistence type="predicted"/>
<evidence type="ECO:0000256" key="1">
    <source>
        <dbReference type="SAM" id="MobiDB-lite"/>
    </source>
</evidence>
<evidence type="ECO:0000256" key="2">
    <source>
        <dbReference type="SAM" id="SignalP"/>
    </source>
</evidence>
<dbReference type="PANTHER" id="PTHR14905">
    <property type="entry name" value="NG37"/>
    <property type="match status" value="1"/>
</dbReference>
<dbReference type="AlphaFoldDB" id="A0A9P3GGL3"/>
<keyword evidence="4" id="KW-1185">Reference proteome</keyword>
<gene>
    <name evidence="3" type="ORF">PsYK624_107320</name>
</gene>
<dbReference type="OrthoDB" id="2506204at2759"/>
<reference evidence="3 4" key="1">
    <citation type="submission" date="2021-08" db="EMBL/GenBank/DDBJ databases">
        <title>Draft Genome Sequence of Phanerochaete sordida strain YK-624.</title>
        <authorList>
            <person name="Mori T."/>
            <person name="Dohra H."/>
            <person name="Suzuki T."/>
            <person name="Kawagishi H."/>
            <person name="Hirai H."/>
        </authorList>
    </citation>
    <scope>NUCLEOTIDE SEQUENCE [LARGE SCALE GENOMIC DNA]</scope>
    <source>
        <strain evidence="3 4">YK-624</strain>
    </source>
</reference>
<feature type="compositionally biased region" description="Gly residues" evidence="1">
    <location>
        <begin position="692"/>
        <end position="704"/>
    </location>
</feature>
<name>A0A9P3GGL3_9APHY</name>
<feature type="signal peptide" evidence="2">
    <location>
        <begin position="1"/>
        <end position="21"/>
    </location>
</feature>
<dbReference type="Proteomes" id="UP000703269">
    <property type="component" value="Unassembled WGS sequence"/>
</dbReference>
<feature type="compositionally biased region" description="Basic residues" evidence="1">
    <location>
        <begin position="705"/>
        <end position="715"/>
    </location>
</feature>
<protein>
    <submittedName>
        <fullName evidence="3">Het-C domain-containing protein</fullName>
    </submittedName>
</protein>
<dbReference type="InterPro" id="IPR010816">
    <property type="entry name" value="Het-C"/>
</dbReference>
<feature type="compositionally biased region" description="Low complexity" evidence="1">
    <location>
        <begin position="745"/>
        <end position="784"/>
    </location>
</feature>
<organism evidence="3 4">
    <name type="scientific">Phanerochaete sordida</name>
    <dbReference type="NCBI Taxonomy" id="48140"/>
    <lineage>
        <taxon>Eukaryota</taxon>
        <taxon>Fungi</taxon>
        <taxon>Dikarya</taxon>
        <taxon>Basidiomycota</taxon>
        <taxon>Agaricomycotina</taxon>
        <taxon>Agaricomycetes</taxon>
        <taxon>Polyporales</taxon>
        <taxon>Phanerochaetaceae</taxon>
        <taxon>Phanerochaete</taxon>
    </lineage>
</organism>
<feature type="region of interest" description="Disordered" evidence="1">
    <location>
        <begin position="614"/>
        <end position="659"/>
    </location>
</feature>
<dbReference type="PANTHER" id="PTHR14905:SF7">
    <property type="entry name" value="VON WILLEBRAND FACTOR A DOMAIN-CONTAINING PROTEIN 7"/>
    <property type="match status" value="1"/>
</dbReference>
<dbReference type="EMBL" id="BPQB01000041">
    <property type="protein sequence ID" value="GJE94562.1"/>
    <property type="molecule type" value="Genomic_DNA"/>
</dbReference>
<evidence type="ECO:0000313" key="4">
    <source>
        <dbReference type="Proteomes" id="UP000703269"/>
    </source>
</evidence>